<dbReference type="EMBL" id="JAXOVW010000074">
    <property type="protein sequence ID" value="MDZ5609632.1"/>
    <property type="molecule type" value="Genomic_DNA"/>
</dbReference>
<reference evidence="2" key="1">
    <citation type="submission" date="2023-11" db="EMBL/GenBank/DDBJ databases">
        <title>Genome Sequence of Bacillus pseudomycoides stain BUPM19.</title>
        <authorList>
            <person name="Farhat A."/>
        </authorList>
    </citation>
    <scope>NUCLEOTIDE SEQUENCE [LARGE SCALE GENOMIC DNA]</scope>
    <source>
        <strain evidence="2">BUPM19</strain>
    </source>
</reference>
<gene>
    <name evidence="1" type="ORF">U2I54_21880</name>
</gene>
<comment type="caution">
    <text evidence="1">The sequence shown here is derived from an EMBL/GenBank/DDBJ whole genome shotgun (WGS) entry which is preliminary data.</text>
</comment>
<proteinExistence type="predicted"/>
<dbReference type="Proteomes" id="UP001291930">
    <property type="component" value="Unassembled WGS sequence"/>
</dbReference>
<organism evidence="1 2">
    <name type="scientific">Bacillus bingmayongensis</name>
    <dbReference type="NCBI Taxonomy" id="1150157"/>
    <lineage>
        <taxon>Bacteria</taxon>
        <taxon>Bacillati</taxon>
        <taxon>Bacillota</taxon>
        <taxon>Bacilli</taxon>
        <taxon>Bacillales</taxon>
        <taxon>Bacillaceae</taxon>
        <taxon>Bacillus</taxon>
    </lineage>
</organism>
<feature type="non-terminal residue" evidence="1">
    <location>
        <position position="1"/>
    </location>
</feature>
<evidence type="ECO:0000313" key="1">
    <source>
        <dbReference type="EMBL" id="MDZ5609632.1"/>
    </source>
</evidence>
<accession>A0ABU5K1L8</accession>
<name>A0ABU5K1L8_9BACI</name>
<keyword evidence="2" id="KW-1185">Reference proteome</keyword>
<protein>
    <submittedName>
        <fullName evidence="1">Uncharacterized protein</fullName>
    </submittedName>
</protein>
<sequence length="86" mass="10153">VTPYGFRIELQTHLDVIADSESIEELQKIVITTKQTGLEQDLSFLFRKEINRIETIRDSKTTLKYVYFNPIYQKKQKDPNGVEIYL</sequence>
<evidence type="ECO:0000313" key="2">
    <source>
        <dbReference type="Proteomes" id="UP001291930"/>
    </source>
</evidence>